<keyword evidence="1" id="KW-0805">Transcription regulation</keyword>
<evidence type="ECO:0000313" key="8">
    <source>
        <dbReference type="Proteomes" id="UP000030008"/>
    </source>
</evidence>
<evidence type="ECO:0000256" key="1">
    <source>
        <dbReference type="ARBA" id="ARBA00023015"/>
    </source>
</evidence>
<dbReference type="PROSITE" id="PS50932">
    <property type="entry name" value="HTH_LACI_2"/>
    <property type="match status" value="1"/>
</dbReference>
<dbReference type="InterPro" id="IPR010982">
    <property type="entry name" value="Lambda_DNA-bd_dom_sf"/>
</dbReference>
<organism evidence="5 8">
    <name type="scientific">Clostridium innocuum</name>
    <dbReference type="NCBI Taxonomy" id="1522"/>
    <lineage>
        <taxon>Bacteria</taxon>
        <taxon>Bacillati</taxon>
        <taxon>Bacillota</taxon>
        <taxon>Clostridia</taxon>
        <taxon>Eubacteriales</taxon>
        <taxon>Clostridiaceae</taxon>
        <taxon>Clostridium</taxon>
    </lineage>
</organism>
<dbReference type="Gene3D" id="1.10.260.40">
    <property type="entry name" value="lambda repressor-like DNA-binding domains"/>
    <property type="match status" value="1"/>
</dbReference>
<reference evidence="6" key="2">
    <citation type="journal article" date="2019" name="Nat. Med.">
        <title>A library of human gut bacterial isolates paired with longitudinal multiomics data enables mechanistic microbiome research.</title>
        <authorList>
            <person name="Poyet M."/>
            <person name="Groussin M."/>
            <person name="Gibbons S.M."/>
            <person name="Avila-Pacheco J."/>
            <person name="Jiang X."/>
            <person name="Kearney S.M."/>
            <person name="Perrotta A.R."/>
            <person name="Berdy B."/>
            <person name="Zhao S."/>
            <person name="Lieberman T.D."/>
            <person name="Swanson P.K."/>
            <person name="Smith M."/>
            <person name="Roesemann S."/>
            <person name="Alexander J.E."/>
            <person name="Rich S.A."/>
            <person name="Livny J."/>
            <person name="Vlamakis H."/>
            <person name="Clish C."/>
            <person name="Bullock K."/>
            <person name="Deik A."/>
            <person name="Scott J."/>
            <person name="Pierce K.A."/>
            <person name="Xavier R.J."/>
            <person name="Alm E.J."/>
        </authorList>
    </citation>
    <scope>NUCLEOTIDE SEQUENCE</scope>
    <source>
        <strain evidence="6">BIOML-A12</strain>
    </source>
</reference>
<keyword evidence="2" id="KW-0238">DNA-binding</keyword>
<dbReference type="Proteomes" id="UP000503330">
    <property type="component" value="Chromosome"/>
</dbReference>
<proteinExistence type="predicted"/>
<feature type="domain" description="HTH lacI-type" evidence="4">
    <location>
        <begin position="2"/>
        <end position="48"/>
    </location>
</feature>
<evidence type="ECO:0000313" key="9">
    <source>
        <dbReference type="Proteomes" id="UP000503330"/>
    </source>
</evidence>
<dbReference type="EMBL" id="JQIF01000089">
    <property type="protein sequence ID" value="KGJ51996.1"/>
    <property type="molecule type" value="Genomic_DNA"/>
</dbReference>
<dbReference type="GO" id="GO:0000976">
    <property type="term" value="F:transcription cis-regulatory region binding"/>
    <property type="evidence" value="ECO:0007669"/>
    <property type="project" value="TreeGrafter"/>
</dbReference>
<evidence type="ECO:0000313" key="6">
    <source>
        <dbReference type="EMBL" id="MZH55107.1"/>
    </source>
</evidence>
<dbReference type="GO" id="GO:0003700">
    <property type="term" value="F:DNA-binding transcription factor activity"/>
    <property type="evidence" value="ECO:0007669"/>
    <property type="project" value="TreeGrafter"/>
</dbReference>
<dbReference type="Proteomes" id="UP000604383">
    <property type="component" value="Unassembled WGS sequence"/>
</dbReference>
<evidence type="ECO:0000313" key="5">
    <source>
        <dbReference type="EMBL" id="KGJ51996.1"/>
    </source>
</evidence>
<dbReference type="Pfam" id="PF13377">
    <property type="entry name" value="Peripla_BP_3"/>
    <property type="match status" value="1"/>
</dbReference>
<gene>
    <name evidence="5" type="ORF">CIAN88_16995</name>
    <name evidence="7" type="ORF">G4D54_16165</name>
    <name evidence="6" type="ORF">GT664_04850</name>
</gene>
<dbReference type="RefSeq" id="WP_002609572.1">
    <property type="nucleotide sequence ID" value="NZ_BAAACC010000002.1"/>
</dbReference>
<dbReference type="GeneID" id="61927104"/>
<dbReference type="CDD" id="cd01392">
    <property type="entry name" value="HTH_LacI"/>
    <property type="match status" value="1"/>
</dbReference>
<accession>A0A099I350</accession>
<dbReference type="PANTHER" id="PTHR30146">
    <property type="entry name" value="LACI-RELATED TRANSCRIPTIONAL REPRESSOR"/>
    <property type="match status" value="1"/>
</dbReference>
<dbReference type="SUPFAM" id="SSF47413">
    <property type="entry name" value="lambda repressor-like DNA-binding domains"/>
    <property type="match status" value="1"/>
</dbReference>
<dbReference type="Proteomes" id="UP000030008">
    <property type="component" value="Unassembled WGS sequence"/>
</dbReference>
<dbReference type="SMART" id="SM00354">
    <property type="entry name" value="HTH_LACI"/>
    <property type="match status" value="1"/>
</dbReference>
<reference evidence="5 8" key="1">
    <citation type="submission" date="2014-08" db="EMBL/GenBank/DDBJ databases">
        <title>Clostridium innocuum, an unnegligible vancomycin-resistant pathogen causing extra-intestinal infections.</title>
        <authorList>
            <person name="Feng Y."/>
            <person name="Chiu C.-H."/>
        </authorList>
    </citation>
    <scope>NUCLEOTIDE SEQUENCE [LARGE SCALE GENOMIC DNA]</scope>
    <source>
        <strain evidence="5 8">AN88</strain>
    </source>
</reference>
<dbReference type="EMBL" id="CP048838">
    <property type="protein sequence ID" value="QJA03863.1"/>
    <property type="molecule type" value="Genomic_DNA"/>
</dbReference>
<dbReference type="Gene3D" id="3.40.50.2300">
    <property type="match status" value="2"/>
</dbReference>
<dbReference type="AlphaFoldDB" id="A0A099I350"/>
<reference evidence="7 9" key="3">
    <citation type="submission" date="2020-02" db="EMBL/GenBank/DDBJ databases">
        <authorList>
            <person name="Kociolek L.K."/>
            <person name="Ozer E.A."/>
        </authorList>
    </citation>
    <scope>NUCLEOTIDE SEQUENCE [LARGE SCALE GENOMIC DNA]</scope>
    <source>
        <strain evidence="7 9">ATCC 14501</strain>
    </source>
</reference>
<dbReference type="PRINTS" id="PR00036">
    <property type="entry name" value="HTHLACI"/>
</dbReference>
<dbReference type="Pfam" id="PF00356">
    <property type="entry name" value="LacI"/>
    <property type="match status" value="1"/>
</dbReference>
<name>A0A099I350_CLOIN</name>
<dbReference type="InterPro" id="IPR000843">
    <property type="entry name" value="HTH_LacI"/>
</dbReference>
<protein>
    <submittedName>
        <fullName evidence="5">LacI family transcriptional regulator</fullName>
    </submittedName>
    <submittedName>
        <fullName evidence="6">Substrate-binding domain-containing protein</fullName>
    </submittedName>
</protein>
<evidence type="ECO:0000256" key="3">
    <source>
        <dbReference type="ARBA" id="ARBA00023163"/>
    </source>
</evidence>
<evidence type="ECO:0000256" key="2">
    <source>
        <dbReference type="ARBA" id="ARBA00023125"/>
    </source>
</evidence>
<dbReference type="InterPro" id="IPR046335">
    <property type="entry name" value="LacI/GalR-like_sensor"/>
</dbReference>
<evidence type="ECO:0000259" key="4">
    <source>
        <dbReference type="PROSITE" id="PS50932"/>
    </source>
</evidence>
<dbReference type="EMBL" id="WWTN01000006">
    <property type="protein sequence ID" value="MZH55107.1"/>
    <property type="molecule type" value="Genomic_DNA"/>
</dbReference>
<sequence>MSTLRDVAKLAGVSLATASRILSNDESFKATEATRKKIEDAVRELNYTFKSKAKTSKYNIGCIMAVTSEKYGDPFFNSILASAEEESTKYGMAISSIKNYNELKDPAILSEMCRQNLDGLLLMEDLPKDTFAALTASIPYIVGIDPYCCDYNNVGFDHIEATFQVMDHFLACGCRRIAYIGGGAPNTCFLDSKRMIAYRESLRKAGIPYDPSIVIDCDWDIEKCVQETEQLMLQENRPDAIFAGSDTLASVILGKLYEMDIRCPRDISIIGFNNLSTTAHMIPPLSTVDVPTHEIGKRSVQRLYQLIHEHDETILNILLPTKFIERNSTARKDMKE</sequence>
<dbReference type="SUPFAM" id="SSF53822">
    <property type="entry name" value="Periplasmic binding protein-like I"/>
    <property type="match status" value="1"/>
</dbReference>
<evidence type="ECO:0000313" key="7">
    <source>
        <dbReference type="EMBL" id="QJA03863.1"/>
    </source>
</evidence>
<dbReference type="PANTHER" id="PTHR30146:SF149">
    <property type="entry name" value="HTH-TYPE TRANSCRIPTIONAL REGULATOR EBGR"/>
    <property type="match status" value="1"/>
</dbReference>
<dbReference type="PROSITE" id="PS00356">
    <property type="entry name" value="HTH_LACI_1"/>
    <property type="match status" value="1"/>
</dbReference>
<dbReference type="InterPro" id="IPR028082">
    <property type="entry name" value="Peripla_BP_I"/>
</dbReference>
<keyword evidence="3" id="KW-0804">Transcription</keyword>